<dbReference type="OrthoDB" id="9815829at2"/>
<keyword evidence="2" id="KW-0808">Transferase</keyword>
<dbReference type="STRING" id="407022.SAMN05661044_05206"/>
<name>A0A1H7YFM0_OLID1</name>
<dbReference type="InterPro" id="IPR001173">
    <property type="entry name" value="Glyco_trans_2-like"/>
</dbReference>
<gene>
    <name evidence="2" type="ORF">SAMN05661044_05206</name>
</gene>
<keyword evidence="3" id="KW-1185">Reference proteome</keyword>
<dbReference type="PANTHER" id="PTHR43685">
    <property type="entry name" value="GLYCOSYLTRANSFERASE"/>
    <property type="match status" value="1"/>
</dbReference>
<dbReference type="GO" id="GO:0016740">
    <property type="term" value="F:transferase activity"/>
    <property type="evidence" value="ECO:0007669"/>
    <property type="project" value="UniProtKB-KW"/>
</dbReference>
<dbReference type="RefSeq" id="WP_093331831.1">
    <property type="nucleotide sequence ID" value="NZ_FOAF01000013.1"/>
</dbReference>
<evidence type="ECO:0000313" key="3">
    <source>
        <dbReference type="Proteomes" id="UP000199421"/>
    </source>
</evidence>
<dbReference type="AlphaFoldDB" id="A0A1H7YFM0"/>
<dbReference type="Pfam" id="PF00535">
    <property type="entry name" value="Glycos_transf_2"/>
    <property type="match status" value="1"/>
</dbReference>
<dbReference type="SUPFAM" id="SSF53448">
    <property type="entry name" value="Nucleotide-diphospho-sugar transferases"/>
    <property type="match status" value="1"/>
</dbReference>
<organism evidence="2 3">
    <name type="scientific">Olivibacter domesticus</name>
    <name type="common">Pseudosphingobacterium domesticum</name>
    <dbReference type="NCBI Taxonomy" id="407022"/>
    <lineage>
        <taxon>Bacteria</taxon>
        <taxon>Pseudomonadati</taxon>
        <taxon>Bacteroidota</taxon>
        <taxon>Sphingobacteriia</taxon>
        <taxon>Sphingobacteriales</taxon>
        <taxon>Sphingobacteriaceae</taxon>
        <taxon>Olivibacter</taxon>
    </lineage>
</organism>
<dbReference type="InterPro" id="IPR029044">
    <property type="entry name" value="Nucleotide-diphossugar_trans"/>
</dbReference>
<feature type="domain" description="Glycosyltransferase 2-like" evidence="1">
    <location>
        <begin position="6"/>
        <end position="171"/>
    </location>
</feature>
<dbReference type="PANTHER" id="PTHR43685:SF11">
    <property type="entry name" value="GLYCOSYLTRANSFERASE TAGX-RELATED"/>
    <property type="match status" value="1"/>
</dbReference>
<proteinExistence type="predicted"/>
<accession>A0A1H7YFM0</accession>
<evidence type="ECO:0000259" key="1">
    <source>
        <dbReference type="Pfam" id="PF00535"/>
    </source>
</evidence>
<dbReference type="EMBL" id="FOAF01000013">
    <property type="protein sequence ID" value="SEM44745.1"/>
    <property type="molecule type" value="Genomic_DNA"/>
</dbReference>
<dbReference type="Proteomes" id="UP000199421">
    <property type="component" value="Unassembled WGS sequence"/>
</dbReference>
<dbReference type="InterPro" id="IPR050834">
    <property type="entry name" value="Glycosyltransf_2"/>
</dbReference>
<evidence type="ECO:0000313" key="2">
    <source>
        <dbReference type="EMBL" id="SEM44745.1"/>
    </source>
</evidence>
<protein>
    <submittedName>
        <fullName evidence="2">Glycosyltransferase involved in cell wall bisynthesis</fullName>
    </submittedName>
</protein>
<dbReference type="CDD" id="cd00761">
    <property type="entry name" value="Glyco_tranf_GTA_type"/>
    <property type="match status" value="1"/>
</dbReference>
<sequence length="311" mass="36396">MSVLVSVIVPNYNHGEFLKARLDSILNQTFSDFEVIILDDCSTDDSKYYIEQYRSHEKVSNIIYNTTNSGSAFQQWDRGINLAQGQYIWIAESDDWCEPGFLDALVGQMEIDVNCAISYCQSSVLFGGEIRWQSHHNKLSEVISGKEFIRSFLSEKPAIFNASMAIWRKALYNKISKEYMDYRYCGDWFFWIQLAQLGKIHISGRVLNYFRKHGKDLTTSSKRNCIDVLEGMKIANYLYTNGLIVDREYFLSYKRHLKLYWHRKSQVNDNNIKRDIENLFRRPLSKKVSKLKALLSAYWSKLSSKKIELNN</sequence>
<reference evidence="3" key="1">
    <citation type="submission" date="2016-10" db="EMBL/GenBank/DDBJ databases">
        <authorList>
            <person name="Varghese N."/>
            <person name="Submissions S."/>
        </authorList>
    </citation>
    <scope>NUCLEOTIDE SEQUENCE [LARGE SCALE GENOMIC DNA]</scope>
    <source>
        <strain evidence="3">DSM 18733</strain>
    </source>
</reference>
<dbReference type="Gene3D" id="3.90.550.10">
    <property type="entry name" value="Spore Coat Polysaccharide Biosynthesis Protein SpsA, Chain A"/>
    <property type="match status" value="1"/>
</dbReference>